<dbReference type="Proteomes" id="UP000193317">
    <property type="component" value="Unassembled WGS sequence"/>
</dbReference>
<organism evidence="1 2">
    <name type="scientific">Mycobacterium szulgai</name>
    <dbReference type="NCBI Taxonomy" id="1787"/>
    <lineage>
        <taxon>Bacteria</taxon>
        <taxon>Bacillati</taxon>
        <taxon>Actinomycetota</taxon>
        <taxon>Actinomycetes</taxon>
        <taxon>Mycobacteriales</taxon>
        <taxon>Mycobacteriaceae</taxon>
        <taxon>Mycobacterium</taxon>
    </lineage>
</organism>
<gene>
    <name evidence="1" type="ORF">AWC27_01165</name>
</gene>
<comment type="caution">
    <text evidence="1">The sequence shown here is derived from an EMBL/GenBank/DDBJ whole genome shotgun (WGS) entry which is preliminary data.</text>
</comment>
<evidence type="ECO:0000313" key="1">
    <source>
        <dbReference type="EMBL" id="ORX16229.1"/>
    </source>
</evidence>
<name>A0A1X2FE02_MYCSZ</name>
<proteinExistence type="predicted"/>
<keyword evidence="2" id="KW-1185">Reference proteome</keyword>
<protein>
    <submittedName>
        <fullName evidence="1">Uncharacterized protein</fullName>
    </submittedName>
</protein>
<sequence length="107" mass="11957">MTHEGIINAAMNRVYAATITETGNERNSPPWSGTTCPGNHRSHWNCSPRRWTSRSHGSARAYCGLILDTFSLNHERSPVQPTRSAIADGMYCTPSTVLIDRLLDERQ</sequence>
<dbReference type="EMBL" id="LQPW01000013">
    <property type="protein sequence ID" value="ORX16229.1"/>
    <property type="molecule type" value="Genomic_DNA"/>
</dbReference>
<dbReference type="AlphaFoldDB" id="A0A1X2FE02"/>
<accession>A0A1X2FE02</accession>
<reference evidence="1 2" key="1">
    <citation type="submission" date="2016-01" db="EMBL/GenBank/DDBJ databases">
        <title>The new phylogeny of the genus Mycobacterium.</title>
        <authorList>
            <person name="Tarcisio F."/>
            <person name="Conor M."/>
            <person name="Antonella G."/>
            <person name="Elisabetta G."/>
            <person name="Giulia F.S."/>
            <person name="Sara T."/>
            <person name="Anna F."/>
            <person name="Clotilde B."/>
            <person name="Roberto B."/>
            <person name="Veronica D.S."/>
            <person name="Fabio R."/>
            <person name="Monica P."/>
            <person name="Olivier J."/>
            <person name="Enrico T."/>
            <person name="Nicola S."/>
        </authorList>
    </citation>
    <scope>NUCLEOTIDE SEQUENCE [LARGE SCALE GENOMIC DNA]</scope>
    <source>
        <strain evidence="1 2">DSM 44166</strain>
    </source>
</reference>
<evidence type="ECO:0000313" key="2">
    <source>
        <dbReference type="Proteomes" id="UP000193317"/>
    </source>
</evidence>